<name>J9BIB1_WUCBA</name>
<comment type="caution">
    <text evidence="1">The sequence shown here is derived from an EMBL/GenBank/DDBJ whole genome shotgun (WGS) entry which is preliminary data.</text>
</comment>
<evidence type="ECO:0000313" key="2">
    <source>
        <dbReference type="Proteomes" id="UP000004810"/>
    </source>
</evidence>
<evidence type="ECO:0000313" key="1">
    <source>
        <dbReference type="EMBL" id="EJW87095.1"/>
    </source>
</evidence>
<dbReference type="EMBL" id="ADBV01000497">
    <property type="protein sequence ID" value="EJW87095.1"/>
    <property type="molecule type" value="Genomic_DNA"/>
</dbReference>
<dbReference type="Proteomes" id="UP000004810">
    <property type="component" value="Unassembled WGS sequence"/>
</dbReference>
<sequence length="132" mass="15158">MTNDDNDETPPCQPFHCQLNVVQLHSRLNASLRVRRAVNRCSKVFAEQRAHSCRHFFVSPQRTGFSFATLNCKINSPDNYHQTMDGDGSGSKQPNKQYRRVFDSLLSRNEATYKVPPIKEMNQGAPPHHWNC</sequence>
<protein>
    <submittedName>
        <fullName evidence="1">Uncharacterized protein</fullName>
    </submittedName>
</protein>
<gene>
    <name evidence="1" type="ORF">WUBG_01994</name>
</gene>
<dbReference type="AlphaFoldDB" id="J9BIB1"/>
<reference evidence="2" key="1">
    <citation type="submission" date="2012-08" db="EMBL/GenBank/DDBJ databases">
        <title>The Genome Sequence of Wuchereria bancrofti.</title>
        <authorList>
            <person name="Nutman T.B."/>
            <person name="Fink D.L."/>
            <person name="Russ C."/>
            <person name="Young S."/>
            <person name="Zeng Q."/>
            <person name="Koehrsen M."/>
            <person name="Alvarado L."/>
            <person name="Berlin A."/>
            <person name="Chapman S.B."/>
            <person name="Chen Z."/>
            <person name="Freedman E."/>
            <person name="Gellesch M."/>
            <person name="Goldberg J."/>
            <person name="Griggs A."/>
            <person name="Gujja S."/>
            <person name="Heilman E.R."/>
            <person name="Heiman D."/>
            <person name="Hepburn T."/>
            <person name="Howarth C."/>
            <person name="Jen D."/>
            <person name="Larson L."/>
            <person name="Lewis B."/>
            <person name="Mehta T."/>
            <person name="Park D."/>
            <person name="Pearson M."/>
            <person name="Roberts A."/>
            <person name="Saif S."/>
            <person name="Shea T."/>
            <person name="Shenoy N."/>
            <person name="Sisk P."/>
            <person name="Stolte C."/>
            <person name="Sykes S."/>
            <person name="Walk T."/>
            <person name="White J."/>
            <person name="Yandava C."/>
            <person name="Haas B."/>
            <person name="Henn M.R."/>
            <person name="Nusbaum C."/>
            <person name="Birren B."/>
        </authorList>
    </citation>
    <scope>NUCLEOTIDE SEQUENCE [LARGE SCALE GENOMIC DNA]</scope>
    <source>
        <strain evidence="2">NA</strain>
    </source>
</reference>
<proteinExistence type="predicted"/>
<accession>J9BIB1</accession>
<organism evidence="1 2">
    <name type="scientific">Wuchereria bancrofti</name>
    <dbReference type="NCBI Taxonomy" id="6293"/>
    <lineage>
        <taxon>Eukaryota</taxon>
        <taxon>Metazoa</taxon>
        <taxon>Ecdysozoa</taxon>
        <taxon>Nematoda</taxon>
        <taxon>Chromadorea</taxon>
        <taxon>Rhabditida</taxon>
        <taxon>Spirurina</taxon>
        <taxon>Spiruromorpha</taxon>
        <taxon>Filarioidea</taxon>
        <taxon>Onchocercidae</taxon>
        <taxon>Wuchereria</taxon>
    </lineage>
</organism>